<dbReference type="AlphaFoldDB" id="A0A426X9T8"/>
<evidence type="ECO:0000313" key="1">
    <source>
        <dbReference type="EMBL" id="RRT36232.1"/>
    </source>
</evidence>
<proteinExistence type="predicted"/>
<organism evidence="1 2">
    <name type="scientific">Ensete ventricosum</name>
    <name type="common">Abyssinian banana</name>
    <name type="synonym">Musa ensete</name>
    <dbReference type="NCBI Taxonomy" id="4639"/>
    <lineage>
        <taxon>Eukaryota</taxon>
        <taxon>Viridiplantae</taxon>
        <taxon>Streptophyta</taxon>
        <taxon>Embryophyta</taxon>
        <taxon>Tracheophyta</taxon>
        <taxon>Spermatophyta</taxon>
        <taxon>Magnoliopsida</taxon>
        <taxon>Liliopsida</taxon>
        <taxon>Zingiberales</taxon>
        <taxon>Musaceae</taxon>
        <taxon>Ensete</taxon>
    </lineage>
</organism>
<sequence>KFRSVFRALSQKFKIIAIPDILANCNSYEHDFAKNVMVKNIARSCVPSRVSIDFSCTILEIQNIGHSRRISPWEVIQTWFHEKMQWS</sequence>
<feature type="non-terminal residue" evidence="1">
    <location>
        <position position="1"/>
    </location>
</feature>
<evidence type="ECO:0000313" key="2">
    <source>
        <dbReference type="Proteomes" id="UP000287651"/>
    </source>
</evidence>
<reference evidence="1 2" key="1">
    <citation type="journal article" date="2014" name="Agronomy (Basel)">
        <title>A Draft Genome Sequence for Ensete ventricosum, the Drought-Tolerant Tree Against Hunger.</title>
        <authorList>
            <person name="Harrison J."/>
            <person name="Moore K.A."/>
            <person name="Paszkiewicz K."/>
            <person name="Jones T."/>
            <person name="Grant M."/>
            <person name="Ambacheew D."/>
            <person name="Muzemil S."/>
            <person name="Studholme D.J."/>
        </authorList>
    </citation>
    <scope>NUCLEOTIDE SEQUENCE [LARGE SCALE GENOMIC DNA]</scope>
</reference>
<dbReference type="Proteomes" id="UP000287651">
    <property type="component" value="Unassembled WGS sequence"/>
</dbReference>
<dbReference type="EMBL" id="AMZH03023876">
    <property type="protein sequence ID" value="RRT36232.1"/>
    <property type="molecule type" value="Genomic_DNA"/>
</dbReference>
<comment type="caution">
    <text evidence="1">The sequence shown here is derived from an EMBL/GenBank/DDBJ whole genome shotgun (WGS) entry which is preliminary data.</text>
</comment>
<gene>
    <name evidence="1" type="ORF">B296_00052886</name>
</gene>
<name>A0A426X9T8_ENSVE</name>
<accession>A0A426X9T8</accession>
<protein>
    <submittedName>
        <fullName evidence="1">Uncharacterized protein</fullName>
    </submittedName>
</protein>